<organism evidence="1 2">
    <name type="scientific">Paenibacillus agricola</name>
    <dbReference type="NCBI Taxonomy" id="2716264"/>
    <lineage>
        <taxon>Bacteria</taxon>
        <taxon>Bacillati</taxon>
        <taxon>Bacillota</taxon>
        <taxon>Bacilli</taxon>
        <taxon>Bacillales</taxon>
        <taxon>Paenibacillaceae</taxon>
        <taxon>Paenibacillus</taxon>
    </lineage>
</organism>
<keyword evidence="2" id="KW-1185">Reference proteome</keyword>
<dbReference type="CDD" id="cd15482">
    <property type="entry name" value="Sialidase_non-viral"/>
    <property type="match status" value="1"/>
</dbReference>
<reference evidence="1" key="1">
    <citation type="submission" date="2020-03" db="EMBL/GenBank/DDBJ databases">
        <title>Draft sequencing of Paenibacilllus sp. S3N08.</title>
        <authorList>
            <person name="Kim D.-U."/>
        </authorList>
    </citation>
    <scope>NUCLEOTIDE SEQUENCE</scope>
    <source>
        <strain evidence="1">S3N08</strain>
    </source>
</reference>
<evidence type="ECO:0000313" key="1">
    <source>
        <dbReference type="EMBL" id="NHN30300.1"/>
    </source>
</evidence>
<evidence type="ECO:0000313" key="2">
    <source>
        <dbReference type="Proteomes" id="UP001165962"/>
    </source>
</evidence>
<accession>A0ABX0J967</accession>
<sequence length="396" mass="44112">MDYDITVQAVKKGSNERLAESPVRKARTGEVPGIVINYIHPDDYTYDFSGRSPASPSIVKLPNGTLLASHDVFWGLYGQNLSKVFRSLDGGRSWTFLCDLFPCYWGKLFLHRGALYMLGTSTEYGALLIGRSDDGGMTWSAPTELLTAGSRKEGGPHKAPMPVVEHEGRIWSAVEYGSWDNGGHATGAISAPAHADLLDAANWVVTPFLPYNREWTGIIEGGDKPSLLEGNIVIAPDGRLVNLLRYNTKGGNPDYGKAIILDVNTAHPGADLTFGSVVDFHGNMSKFTVHYDPVSRRYWSLVNRVTLSNVSQRNILSLVSSEDLELWQVHTDVLNYQENGWMEDDLKVGFQYVDWLFEGKHIILVSRTAINGAFNYHNANYITFHTLENYRSFLMD</sequence>
<dbReference type="RefSeq" id="WP_166149154.1">
    <property type="nucleotide sequence ID" value="NZ_JAAOIW010000003.1"/>
</dbReference>
<dbReference type="InterPro" id="IPR036278">
    <property type="entry name" value="Sialidase_sf"/>
</dbReference>
<comment type="caution">
    <text evidence="1">The sequence shown here is derived from an EMBL/GenBank/DDBJ whole genome shotgun (WGS) entry which is preliminary data.</text>
</comment>
<dbReference type="Gene3D" id="2.120.10.10">
    <property type="match status" value="1"/>
</dbReference>
<protein>
    <submittedName>
        <fullName evidence="1">Exo-alpha-sialidase</fullName>
    </submittedName>
</protein>
<name>A0ABX0J967_9BACL</name>
<gene>
    <name evidence="1" type="ORF">G9U52_10685</name>
</gene>
<dbReference type="EMBL" id="JAAOIW010000003">
    <property type="protein sequence ID" value="NHN30300.1"/>
    <property type="molecule type" value="Genomic_DNA"/>
</dbReference>
<proteinExistence type="predicted"/>
<dbReference type="Proteomes" id="UP001165962">
    <property type="component" value="Unassembled WGS sequence"/>
</dbReference>
<dbReference type="SUPFAM" id="SSF50939">
    <property type="entry name" value="Sialidases"/>
    <property type="match status" value="1"/>
</dbReference>